<keyword evidence="6" id="KW-0378">Hydrolase</keyword>
<dbReference type="InterPro" id="IPR011495">
    <property type="entry name" value="Sig_transdc_His_kin_sub2_dim/P"/>
</dbReference>
<dbReference type="GO" id="GO:0008984">
    <property type="term" value="F:protein-glutamate methylesterase activity"/>
    <property type="evidence" value="ECO:0007669"/>
    <property type="project" value="InterPro"/>
</dbReference>
<feature type="domain" description="PAC" evidence="10">
    <location>
        <begin position="1290"/>
        <end position="1342"/>
    </location>
</feature>
<dbReference type="SUPFAM" id="SSF47757">
    <property type="entry name" value="Chemotaxis receptor methyltransferase CheR, N-terminal domain"/>
    <property type="match status" value="1"/>
</dbReference>
<dbReference type="InterPro" id="IPR050903">
    <property type="entry name" value="Bact_Chemotaxis_MeTrfase"/>
</dbReference>
<dbReference type="Gene3D" id="3.40.50.180">
    <property type="entry name" value="Methylesterase CheB, C-terminal domain"/>
    <property type="match status" value="1"/>
</dbReference>
<keyword evidence="7" id="KW-0175">Coiled coil</keyword>
<evidence type="ECO:0000256" key="6">
    <source>
        <dbReference type="PROSITE-ProRule" id="PRU00050"/>
    </source>
</evidence>
<dbReference type="SMART" id="SM00091">
    <property type="entry name" value="PAS"/>
    <property type="match status" value="5"/>
</dbReference>
<dbReference type="SUPFAM" id="SSF55785">
    <property type="entry name" value="PYP-like sensor domain (PAS domain)"/>
    <property type="match status" value="6"/>
</dbReference>
<dbReference type="Gene3D" id="3.30.450.20">
    <property type="entry name" value="PAS domain"/>
    <property type="match status" value="6"/>
</dbReference>
<dbReference type="GO" id="GO:0006935">
    <property type="term" value="P:chemotaxis"/>
    <property type="evidence" value="ECO:0007669"/>
    <property type="project" value="UniProtKB-UniRule"/>
</dbReference>
<feature type="domain" description="PAC" evidence="10">
    <location>
        <begin position="786"/>
        <end position="836"/>
    </location>
</feature>
<dbReference type="Pfam" id="PF13596">
    <property type="entry name" value="PAS_10"/>
    <property type="match status" value="1"/>
</dbReference>
<feature type="coiled-coil region" evidence="7">
    <location>
        <begin position="643"/>
        <end position="730"/>
    </location>
</feature>
<dbReference type="InterPro" id="IPR036804">
    <property type="entry name" value="CheR_N_sf"/>
</dbReference>
<dbReference type="PANTHER" id="PTHR24422">
    <property type="entry name" value="CHEMOTAXIS PROTEIN METHYLTRANSFERASE"/>
    <property type="match status" value="1"/>
</dbReference>
<dbReference type="InterPro" id="IPR000700">
    <property type="entry name" value="PAS-assoc_C"/>
</dbReference>
<dbReference type="Pfam" id="PF08447">
    <property type="entry name" value="PAS_3"/>
    <property type="match status" value="1"/>
</dbReference>
<keyword evidence="6" id="KW-0145">Chemotaxis</keyword>
<dbReference type="RefSeq" id="WP_051521525.1">
    <property type="nucleotide sequence ID" value="NZ_KK088609.1"/>
</dbReference>
<feature type="domain" description="PAC" evidence="10">
    <location>
        <begin position="1037"/>
        <end position="1089"/>
    </location>
</feature>
<dbReference type="SUPFAM" id="SSF52738">
    <property type="entry name" value="Methylesterase CheB, C-terminal domain"/>
    <property type="match status" value="1"/>
</dbReference>
<dbReference type="HOGENOM" id="CLU_000892_2_4_5"/>
<dbReference type="Gene3D" id="3.40.50.150">
    <property type="entry name" value="Vaccinia Virus protein VP39"/>
    <property type="match status" value="1"/>
</dbReference>
<reference evidence="13 14" key="1">
    <citation type="submission" date="2013-02" db="EMBL/GenBank/DDBJ databases">
        <authorList>
            <person name="Fiebig A."/>
            <person name="Goeker M."/>
            <person name="Klenk H.-P.P."/>
        </authorList>
    </citation>
    <scope>NUCLEOTIDE SEQUENCE [LARGE SCALE GENOMIC DNA]</scope>
    <source>
        <strain evidence="13 14">DSM 19309</strain>
    </source>
</reference>
<dbReference type="PROSITE" id="PS50122">
    <property type="entry name" value="CHEB"/>
    <property type="match status" value="1"/>
</dbReference>
<dbReference type="SUPFAM" id="SSF53335">
    <property type="entry name" value="S-adenosyl-L-methionine-dependent methyltransferases"/>
    <property type="match status" value="1"/>
</dbReference>
<evidence type="ECO:0000256" key="2">
    <source>
        <dbReference type="ARBA" id="ARBA00012534"/>
    </source>
</evidence>
<protein>
    <recommendedName>
        <fullName evidence="2">protein-glutamate O-methyltransferase</fullName>
        <ecNumber evidence="2">2.1.1.80</ecNumber>
    </recommendedName>
</protein>
<dbReference type="FunFam" id="3.30.450.20:FF:000099">
    <property type="entry name" value="Sensory box sensor histidine kinase"/>
    <property type="match status" value="1"/>
</dbReference>
<evidence type="ECO:0000259" key="11">
    <source>
        <dbReference type="PROSITE" id="PS50122"/>
    </source>
</evidence>
<feature type="domain" description="PAS" evidence="9">
    <location>
        <begin position="1086"/>
        <end position="1156"/>
    </location>
</feature>
<evidence type="ECO:0000256" key="7">
    <source>
        <dbReference type="SAM" id="Coils"/>
    </source>
</evidence>
<dbReference type="Pfam" id="PF01339">
    <property type="entry name" value="CheB_methylest"/>
    <property type="match status" value="1"/>
</dbReference>
<comment type="catalytic activity">
    <reaction evidence="1">
        <text>L-glutamyl-[protein] + S-adenosyl-L-methionine = [protein]-L-glutamate 5-O-methyl ester + S-adenosyl-L-homocysteine</text>
        <dbReference type="Rhea" id="RHEA:24452"/>
        <dbReference type="Rhea" id="RHEA-COMP:10208"/>
        <dbReference type="Rhea" id="RHEA-COMP:10311"/>
        <dbReference type="ChEBI" id="CHEBI:29973"/>
        <dbReference type="ChEBI" id="CHEBI:57856"/>
        <dbReference type="ChEBI" id="CHEBI:59789"/>
        <dbReference type="ChEBI" id="CHEBI:82795"/>
        <dbReference type="EC" id="2.1.1.80"/>
    </reaction>
</comment>
<organism evidence="13 14">
    <name type="scientific">Rubellimicrobium mesophilum DSM 19309</name>
    <dbReference type="NCBI Taxonomy" id="442562"/>
    <lineage>
        <taxon>Bacteria</taxon>
        <taxon>Pseudomonadati</taxon>
        <taxon>Pseudomonadota</taxon>
        <taxon>Alphaproteobacteria</taxon>
        <taxon>Rhodobacterales</taxon>
        <taxon>Roseobacteraceae</taxon>
        <taxon>Rubellimicrobium</taxon>
    </lineage>
</organism>
<dbReference type="InterPro" id="IPR000014">
    <property type="entry name" value="PAS"/>
</dbReference>
<dbReference type="EMBL" id="AOSK01000117">
    <property type="protein sequence ID" value="EYD74339.1"/>
    <property type="molecule type" value="Genomic_DNA"/>
</dbReference>
<sequence length="1675" mass="184381">MNVSFDNAAKAGTPSSDRHLVVGIGSSAGGLQALKTLLSELPARNGMAFVLVQHVAPGEDGLLLDALRPVSPMPVVLAVDGEPALPDRLHVAPGGHLVRIREGRFVLRPVRSAIERRTVIDLFFRALAEAAGPCAVGIVLSGSGSDGALGLEVVRAAGGLAMAQTPETASQAEMPGSAVSSGACDHVLSPDEIARTLLGYASHVRRLPDGAAGIARQREIHATLPQVCDALKRVTGNDFRHYKATTLVRRLERRMQVLRVAEVGDYLDRLAQDEGEVRTLFRELLIGVTSFFRDPEAFEALAAKVLRPLLAGRSAGDELRIWVPGCATGEEAYTIAMLVREVADGLPSPPRTQIFATDIDDRALATARRGSYPQGIAAQVGPERLARFFVRKGRRWQVSPELREMCLFTAHNLVSDPPFSRLDLISCRNLLIYMGPHLQKKLFPVFHYALKPGGYLFLGSSESLAGQGELFRSLDAKSRLAQRKEAGGGAPGSLRDFGGHLVPASRSPDQMAEPDLGAIAQRILLTEFAPRYAIVSDQGLVVHLGEGVDKYLQPPVGSFSGSITRMARRGLSAGLRGAFSESVQRRRTVVHELPAVQTAEGLARVRVTAQPMPELGHGEGLYMLVFEDLGSATRTSADPGAARPDAEAVVESLERELTHAREELERAVQDQEAANEELKSSNEELLSMNEELQSANEELEASKEDVQAANRSLEQANSDLENLLRSTQIATVFLDREGLVRTFTPAATEIYNLRPADIGRPLDELRTRLRDLPDVPPFEGVAAEAEPLEHVARHADGRWFLRRVLPYRDGEGVADGVLVTFVEITSRKRAEEEERRATALLSAVGETTPDLIFVKDRQGRMLYANPATLRAIGRDAAEVLGRGELDWHGDRAEAEAIMAADAEVMAAGETRVIEERFTSPDGTTRIFRSTKSPMRDEDGTVTGLIGVATDITQAKRAEEALRAALEFNRRILGSSGDCIKVLSLDARLESMSSGGMCVMEVDDFALIRNAYWPDFWAGDGREAALAAIEEARLGGTGRFQSAAATLKGTPKFWDVVVTSIADAEGRPEKLLSISRDITEQRRAEERLREAATIVENMNEGFLVLDRDLRIKQINAEGLRIAGRPAEEIVGRHVLEVWPGADEGPVWPLYRRALEAREPGEVVYHRGSDPLDAWLEVRTYPVDGDIAVFYRDVTDREVAREARRRIEERLRATSRRLDAVLSNTTMAVFVLDEHQHCTYANAAAERLTGYSLDELRAQPLHDIVHHRRPDGSAYPREECPIDRAYPEDVQTQGEEVFVHRDGRFYPVAFTASPIRDESSKIVGTLLEARGIAVEWTARAALAESEAKFRTIANAMPQMVWSTRPDGYHDFYNDRWYEFTGVPYGSTDGQGWNGMFHPEDQDRAWGKWRHSLATGDPYEIEYRLRHSSGQYRWVLGRALPVRDEAGTIVRWMGTCTDIEDQKRIEAELAEALSAKEVLLHEVNHRVKNSLQLVTSLLMLQAAQARDPALRQGLMEARGRLSVVASMHQRLYSTSQHDRVDFGEYLRDMAAETLRALGAEERVRLEADLAPDLVLRLTQAVPLALVISELVTNAVKYAFAGRAEGCLKVALRRTPKGARIEVADDGVGLPEGFDPLRSGGLGMKIVTSLVRQVRARLSTDRGDPGCRFVIDLPLEVKE</sequence>
<dbReference type="PROSITE" id="PS50123">
    <property type="entry name" value="CHER"/>
    <property type="match status" value="1"/>
</dbReference>
<dbReference type="PROSITE" id="PS50112">
    <property type="entry name" value="PAS"/>
    <property type="match status" value="3"/>
</dbReference>
<evidence type="ECO:0000259" key="10">
    <source>
        <dbReference type="PROSITE" id="PS50113"/>
    </source>
</evidence>
<dbReference type="InterPro" id="IPR035909">
    <property type="entry name" value="CheB_C"/>
</dbReference>
<dbReference type="InterPro" id="IPR013767">
    <property type="entry name" value="PAS_fold"/>
</dbReference>
<dbReference type="PROSITE" id="PS50113">
    <property type="entry name" value="PAC"/>
    <property type="match status" value="5"/>
</dbReference>
<evidence type="ECO:0000259" key="8">
    <source>
        <dbReference type="PROSITE" id="PS50109"/>
    </source>
</evidence>
<dbReference type="SMART" id="SM00086">
    <property type="entry name" value="PAC"/>
    <property type="match status" value="5"/>
</dbReference>
<dbReference type="InterPro" id="IPR013656">
    <property type="entry name" value="PAS_4"/>
</dbReference>
<name>A0A017HKN0_9RHOB</name>
<dbReference type="InterPro" id="IPR029063">
    <property type="entry name" value="SAM-dependent_MTases_sf"/>
</dbReference>
<dbReference type="Pfam" id="PF01739">
    <property type="entry name" value="CheR"/>
    <property type="match status" value="1"/>
</dbReference>
<evidence type="ECO:0000256" key="1">
    <source>
        <dbReference type="ARBA" id="ARBA00001541"/>
    </source>
</evidence>
<dbReference type="SMART" id="SM00387">
    <property type="entry name" value="HATPase_c"/>
    <property type="match status" value="1"/>
</dbReference>
<dbReference type="Pfam" id="PF08448">
    <property type="entry name" value="PAS_4"/>
    <property type="match status" value="3"/>
</dbReference>
<dbReference type="NCBIfam" id="TIGR00229">
    <property type="entry name" value="sensory_box"/>
    <property type="match status" value="4"/>
</dbReference>
<dbReference type="GO" id="GO:0005737">
    <property type="term" value="C:cytoplasm"/>
    <property type="evidence" value="ECO:0007669"/>
    <property type="project" value="InterPro"/>
</dbReference>
<feature type="active site" evidence="6">
    <location>
        <position position="54"/>
    </location>
</feature>
<dbReference type="CDD" id="cd16434">
    <property type="entry name" value="CheB-CheR_fusion"/>
    <property type="match status" value="1"/>
</dbReference>
<feature type="active site" evidence="6">
    <location>
        <position position="146"/>
    </location>
</feature>
<dbReference type="Proteomes" id="UP000019666">
    <property type="component" value="Unassembled WGS sequence"/>
</dbReference>
<keyword evidence="4 13" id="KW-0808">Transferase</keyword>
<dbReference type="Pfam" id="PF03705">
    <property type="entry name" value="CheR_N"/>
    <property type="match status" value="1"/>
</dbReference>
<feature type="domain" description="CheB-type methylesterase" evidence="11">
    <location>
        <begin position="14"/>
        <end position="204"/>
    </location>
</feature>
<accession>A0A017HKN0</accession>
<feature type="domain" description="CheR-type methyltransferase" evidence="12">
    <location>
        <begin position="231"/>
        <end position="487"/>
    </location>
</feature>
<dbReference type="InterPro" id="IPR000780">
    <property type="entry name" value="CheR_MeTrfase"/>
</dbReference>
<dbReference type="SMART" id="SM00138">
    <property type="entry name" value="MeTrc"/>
    <property type="match status" value="1"/>
</dbReference>
<dbReference type="GO" id="GO:0000156">
    <property type="term" value="F:phosphorelay response regulator activity"/>
    <property type="evidence" value="ECO:0007669"/>
    <property type="project" value="InterPro"/>
</dbReference>
<feature type="domain" description="PAS" evidence="9">
    <location>
        <begin position="837"/>
        <end position="882"/>
    </location>
</feature>
<dbReference type="PATRIC" id="fig|442562.3.peg.4058"/>
<dbReference type="Pfam" id="PF02518">
    <property type="entry name" value="HATPase_c"/>
    <property type="match status" value="1"/>
</dbReference>
<dbReference type="InterPro" id="IPR013655">
    <property type="entry name" value="PAS_fold_3"/>
</dbReference>
<dbReference type="Pfam" id="PF07568">
    <property type="entry name" value="HisKA_2"/>
    <property type="match status" value="1"/>
</dbReference>
<evidence type="ECO:0000256" key="3">
    <source>
        <dbReference type="ARBA" id="ARBA00022603"/>
    </source>
</evidence>
<dbReference type="GO" id="GO:0008983">
    <property type="term" value="F:protein-glutamate O-methyltransferase activity"/>
    <property type="evidence" value="ECO:0007669"/>
    <property type="project" value="UniProtKB-EC"/>
</dbReference>
<evidence type="ECO:0000313" key="13">
    <source>
        <dbReference type="EMBL" id="EYD74339.1"/>
    </source>
</evidence>
<evidence type="ECO:0000259" key="12">
    <source>
        <dbReference type="PROSITE" id="PS50123"/>
    </source>
</evidence>
<comment type="caution">
    <text evidence="13">The sequence shown here is derived from an EMBL/GenBank/DDBJ whole genome shotgun (WGS) entry which is preliminary data.</text>
</comment>
<dbReference type="InterPro" id="IPR022642">
    <property type="entry name" value="CheR_C"/>
</dbReference>
<evidence type="ECO:0000256" key="4">
    <source>
        <dbReference type="ARBA" id="ARBA00022679"/>
    </source>
</evidence>
<dbReference type="PANTHER" id="PTHR24422:SF27">
    <property type="entry name" value="PROTEIN-GLUTAMATE O-METHYLTRANSFERASE"/>
    <property type="match status" value="1"/>
</dbReference>
<feature type="domain" description="PAS" evidence="9">
    <location>
        <begin position="1212"/>
        <end position="1287"/>
    </location>
</feature>
<feature type="domain" description="PAC" evidence="10">
    <location>
        <begin position="911"/>
        <end position="963"/>
    </location>
</feature>
<dbReference type="GO" id="GO:0006355">
    <property type="term" value="P:regulation of DNA-templated transcription"/>
    <property type="evidence" value="ECO:0007669"/>
    <property type="project" value="InterPro"/>
</dbReference>
<evidence type="ECO:0000313" key="14">
    <source>
        <dbReference type="Proteomes" id="UP000019666"/>
    </source>
</evidence>
<dbReference type="InterPro" id="IPR005467">
    <property type="entry name" value="His_kinase_dom"/>
</dbReference>
<dbReference type="EC" id="2.1.1.80" evidence="2"/>
<evidence type="ECO:0000259" key="9">
    <source>
        <dbReference type="PROSITE" id="PS50112"/>
    </source>
</evidence>
<evidence type="ECO:0000256" key="5">
    <source>
        <dbReference type="ARBA" id="ARBA00022691"/>
    </source>
</evidence>
<dbReference type="Gene3D" id="1.10.155.10">
    <property type="entry name" value="Chemotaxis receptor methyltransferase CheR, N-terminal domain"/>
    <property type="match status" value="1"/>
</dbReference>
<proteinExistence type="predicted"/>
<dbReference type="InterPro" id="IPR036890">
    <property type="entry name" value="HATPase_C_sf"/>
</dbReference>
<keyword evidence="3 13" id="KW-0489">Methyltransferase</keyword>
<feature type="domain" description="Histidine kinase" evidence="8">
    <location>
        <begin position="1479"/>
        <end position="1673"/>
    </location>
</feature>
<dbReference type="OrthoDB" id="9816309at2"/>
<dbReference type="GO" id="GO:0032259">
    <property type="term" value="P:methylation"/>
    <property type="evidence" value="ECO:0007669"/>
    <property type="project" value="UniProtKB-KW"/>
</dbReference>
<dbReference type="Pfam" id="PF00989">
    <property type="entry name" value="PAS"/>
    <property type="match status" value="1"/>
</dbReference>
<keyword evidence="14" id="KW-1185">Reference proteome</keyword>
<dbReference type="InterPro" id="IPR035965">
    <property type="entry name" value="PAS-like_dom_sf"/>
</dbReference>
<dbReference type="InterPro" id="IPR022641">
    <property type="entry name" value="CheR_N"/>
</dbReference>
<dbReference type="InterPro" id="IPR003594">
    <property type="entry name" value="HATPase_dom"/>
</dbReference>
<dbReference type="InterPro" id="IPR000673">
    <property type="entry name" value="Sig_transdc_resp-reg_Me-estase"/>
</dbReference>
<dbReference type="SUPFAM" id="SSF55874">
    <property type="entry name" value="ATPase domain of HSP90 chaperone/DNA topoisomerase II/histidine kinase"/>
    <property type="match status" value="1"/>
</dbReference>
<dbReference type="CDD" id="cd00130">
    <property type="entry name" value="PAS"/>
    <property type="match status" value="4"/>
</dbReference>
<gene>
    <name evidence="13" type="ORF">Rumeso_04120</name>
</gene>
<dbReference type="InterPro" id="IPR001610">
    <property type="entry name" value="PAC"/>
</dbReference>
<dbReference type="CDD" id="cd02440">
    <property type="entry name" value="AdoMet_MTases"/>
    <property type="match status" value="1"/>
</dbReference>
<dbReference type="PROSITE" id="PS50109">
    <property type="entry name" value="HIS_KIN"/>
    <property type="match status" value="1"/>
</dbReference>
<feature type="active site" evidence="6">
    <location>
        <position position="27"/>
    </location>
</feature>
<dbReference type="PRINTS" id="PR00996">
    <property type="entry name" value="CHERMTFRASE"/>
</dbReference>
<dbReference type="Gene3D" id="3.30.565.10">
    <property type="entry name" value="Histidine kinase-like ATPase, C-terminal domain"/>
    <property type="match status" value="1"/>
</dbReference>
<keyword evidence="5" id="KW-0949">S-adenosyl-L-methionine</keyword>
<dbReference type="STRING" id="442562.Rumeso_04120"/>
<feature type="domain" description="PAC" evidence="10">
    <location>
        <begin position="1416"/>
        <end position="1468"/>
    </location>
</feature>